<accession>A0A915ISJ1</accession>
<evidence type="ECO:0000313" key="2">
    <source>
        <dbReference type="Proteomes" id="UP000887565"/>
    </source>
</evidence>
<name>A0A915ISJ1_ROMCU</name>
<reference evidence="3" key="1">
    <citation type="submission" date="2022-11" db="UniProtKB">
        <authorList>
            <consortium name="WormBaseParasite"/>
        </authorList>
    </citation>
    <scope>IDENTIFICATION</scope>
</reference>
<feature type="domain" description="BTB" evidence="1">
    <location>
        <begin position="11"/>
        <end position="134"/>
    </location>
</feature>
<dbReference type="Pfam" id="PF00651">
    <property type="entry name" value="BTB"/>
    <property type="match status" value="1"/>
</dbReference>
<dbReference type="Proteomes" id="UP000887565">
    <property type="component" value="Unplaced"/>
</dbReference>
<dbReference type="InterPro" id="IPR000210">
    <property type="entry name" value="BTB/POZ_dom"/>
</dbReference>
<sequence length="264" mass="30449">MSILLSPISERNFCLLVDKFNDDNSDDDDSGDGEKSQEKVKIWVSKGFLAVVSPVFNKMFYGDFRESELSATNEPIYLPGKNDKDFLQFLDCLFPYSTQSDIDEANVETILRLSDEYQVKYLMDRCDQYYENVVRGISPCLLGLDGYIGYQTVLTYLPVILKYKLKRATEACVPLAATLHMSTLTDHRLKNRPALDGYHQFYSAVYEAKQRSNSKMFTKSTLFRLSTNKHKLRSVLGDKKTDIVHEIYHINIQRKEIEVEEGEK</sequence>
<dbReference type="SMART" id="SM00225">
    <property type="entry name" value="BTB"/>
    <property type="match status" value="1"/>
</dbReference>
<dbReference type="CDD" id="cd18186">
    <property type="entry name" value="BTB_POZ_ZBTB_KLHL-like"/>
    <property type="match status" value="1"/>
</dbReference>
<proteinExistence type="predicted"/>
<dbReference type="Gene3D" id="3.30.710.10">
    <property type="entry name" value="Potassium Channel Kv1.1, Chain A"/>
    <property type="match status" value="1"/>
</dbReference>
<dbReference type="SUPFAM" id="SSF54695">
    <property type="entry name" value="POZ domain"/>
    <property type="match status" value="1"/>
</dbReference>
<keyword evidence="2" id="KW-1185">Reference proteome</keyword>
<protein>
    <submittedName>
        <fullName evidence="3">BTB domain-containing protein</fullName>
    </submittedName>
</protein>
<dbReference type="WBParaSite" id="nRc.2.0.1.t16997-RA">
    <property type="protein sequence ID" value="nRc.2.0.1.t16997-RA"/>
    <property type="gene ID" value="nRc.2.0.1.g16997"/>
</dbReference>
<organism evidence="2 3">
    <name type="scientific">Romanomermis culicivorax</name>
    <name type="common">Nematode worm</name>
    <dbReference type="NCBI Taxonomy" id="13658"/>
    <lineage>
        <taxon>Eukaryota</taxon>
        <taxon>Metazoa</taxon>
        <taxon>Ecdysozoa</taxon>
        <taxon>Nematoda</taxon>
        <taxon>Enoplea</taxon>
        <taxon>Dorylaimia</taxon>
        <taxon>Mermithida</taxon>
        <taxon>Mermithoidea</taxon>
        <taxon>Mermithidae</taxon>
        <taxon>Romanomermis</taxon>
    </lineage>
</organism>
<dbReference type="PANTHER" id="PTHR22744:SF17">
    <property type="entry name" value="BTB DOMAIN-CONTAINING PROTEIN"/>
    <property type="match status" value="1"/>
</dbReference>
<dbReference type="PANTHER" id="PTHR22744">
    <property type="entry name" value="HELIX LOOP HELIX PROTEIN 21-RELATED"/>
    <property type="match status" value="1"/>
</dbReference>
<evidence type="ECO:0000313" key="3">
    <source>
        <dbReference type="WBParaSite" id="nRc.2.0.1.t16997-RA"/>
    </source>
</evidence>
<evidence type="ECO:0000259" key="1">
    <source>
        <dbReference type="SMART" id="SM00225"/>
    </source>
</evidence>
<dbReference type="InterPro" id="IPR011333">
    <property type="entry name" value="SKP1/BTB/POZ_sf"/>
</dbReference>
<dbReference type="AlphaFoldDB" id="A0A915ISJ1"/>